<organism evidence="2">
    <name type="scientific">Ajellomyces dermatitidis (strain ATCC 18188 / CBS 674.68)</name>
    <name type="common">Blastomyces dermatitidis</name>
    <dbReference type="NCBI Taxonomy" id="653446"/>
    <lineage>
        <taxon>Eukaryota</taxon>
        <taxon>Fungi</taxon>
        <taxon>Dikarya</taxon>
        <taxon>Ascomycota</taxon>
        <taxon>Pezizomycotina</taxon>
        <taxon>Eurotiomycetes</taxon>
        <taxon>Eurotiomycetidae</taxon>
        <taxon>Onygenales</taxon>
        <taxon>Ajellomycetaceae</taxon>
        <taxon>Blastomyces</taxon>
    </lineage>
</organism>
<dbReference type="EMBL" id="GG749409">
    <property type="protein sequence ID" value="KMW66670.1"/>
    <property type="molecule type" value="Genomic_DNA"/>
</dbReference>
<dbReference type="AlphaFoldDB" id="A0A0J9EN44"/>
<reference evidence="2" key="1">
    <citation type="submission" date="2010-03" db="EMBL/GenBank/DDBJ databases">
        <title>Annotation of Blastomyces dermatitidis strain ATCC 18188.</title>
        <authorList>
            <consortium name="The Broad Institute Genome Sequencing Platform"/>
            <consortium name="Broad Institute Genome Sequencing Center for Infectious Disease."/>
            <person name="Cuomo C."/>
            <person name="Klein B."/>
            <person name="Sullivan T."/>
            <person name="Heitman J."/>
            <person name="Young S."/>
            <person name="Zeng Q."/>
            <person name="Gargeya S."/>
            <person name="Alvarado L."/>
            <person name="Berlin A.M."/>
            <person name="Chapman S.B."/>
            <person name="Chen Z."/>
            <person name="Freedman E."/>
            <person name="Gellesch M."/>
            <person name="Goldberg J."/>
            <person name="Griggs A."/>
            <person name="Gujja S."/>
            <person name="Heilman E."/>
            <person name="Heiman D."/>
            <person name="Howarth C."/>
            <person name="Mehta T."/>
            <person name="Neiman D."/>
            <person name="Pearson M."/>
            <person name="Roberts A."/>
            <person name="Saif S."/>
            <person name="Shea T."/>
            <person name="Shenoy N."/>
            <person name="Sisk P."/>
            <person name="Stolte C."/>
            <person name="Sykes S."/>
            <person name="White J."/>
            <person name="Yandava C."/>
            <person name="Haas B."/>
            <person name="Nusbaum C."/>
            <person name="Birren B."/>
        </authorList>
    </citation>
    <scope>NUCLEOTIDE SEQUENCE</scope>
    <source>
        <strain evidence="2">ATCC 18188</strain>
    </source>
</reference>
<protein>
    <submittedName>
        <fullName evidence="2">Uncharacterized protein</fullName>
    </submittedName>
</protein>
<dbReference type="OrthoDB" id="4187557at2759"/>
<dbReference type="Proteomes" id="UP000007802">
    <property type="component" value="Unassembled WGS sequence"/>
</dbReference>
<evidence type="ECO:0000313" key="2">
    <source>
        <dbReference type="EMBL" id="KMW66670.1"/>
    </source>
</evidence>
<accession>A0A0J9EN44</accession>
<gene>
    <name evidence="2" type="ORF">BDDG_11656</name>
</gene>
<evidence type="ECO:0000256" key="1">
    <source>
        <dbReference type="SAM" id="MobiDB-lite"/>
    </source>
</evidence>
<feature type="compositionally biased region" description="Low complexity" evidence="1">
    <location>
        <begin position="8"/>
        <end position="22"/>
    </location>
</feature>
<proteinExistence type="predicted"/>
<name>A0A0J9EN44_AJEDA</name>
<feature type="region of interest" description="Disordered" evidence="1">
    <location>
        <begin position="1"/>
        <end position="22"/>
    </location>
</feature>
<sequence>MALAWSITSATTTASTSASTSASNATATAATTAASAATVQVPREEGLLQKQKQQGQEQAKSNRLDEPIALLEDIWKGSAPFGWTHLSAFPLGVSPKG</sequence>